<dbReference type="Proteomes" id="UP001558713">
    <property type="component" value="Unassembled WGS sequence"/>
</dbReference>
<dbReference type="InterPro" id="IPR027443">
    <property type="entry name" value="IPNS-like_sf"/>
</dbReference>
<gene>
    <name evidence="2" type="ORF">V5N11_012350</name>
</gene>
<name>A0ABD1A3V6_CARAN</name>
<evidence type="ECO:0000313" key="2">
    <source>
        <dbReference type="EMBL" id="KAL1197694.1"/>
    </source>
</evidence>
<dbReference type="SUPFAM" id="SSF51197">
    <property type="entry name" value="Clavaminate synthase-like"/>
    <property type="match status" value="1"/>
</dbReference>
<organism evidence="2 3">
    <name type="scientific">Cardamine amara subsp. amara</name>
    <dbReference type="NCBI Taxonomy" id="228776"/>
    <lineage>
        <taxon>Eukaryota</taxon>
        <taxon>Viridiplantae</taxon>
        <taxon>Streptophyta</taxon>
        <taxon>Embryophyta</taxon>
        <taxon>Tracheophyta</taxon>
        <taxon>Spermatophyta</taxon>
        <taxon>Magnoliopsida</taxon>
        <taxon>eudicotyledons</taxon>
        <taxon>Gunneridae</taxon>
        <taxon>Pentapetalae</taxon>
        <taxon>rosids</taxon>
        <taxon>malvids</taxon>
        <taxon>Brassicales</taxon>
        <taxon>Brassicaceae</taxon>
        <taxon>Cardamineae</taxon>
        <taxon>Cardamine</taxon>
    </lineage>
</organism>
<feature type="domain" description="PUB 62/63 C-terminal" evidence="1">
    <location>
        <begin position="471"/>
        <end position="529"/>
    </location>
</feature>
<protein>
    <submittedName>
        <fullName evidence="2">U-box domain-containing protein 62</fullName>
    </submittedName>
</protein>
<sequence length="549" mass="59367">MHRQVSSPITPSSFNAAVSDVSTGFTKPHAITVTPISAAYPSGNPMVMTMSGSSLARVRLSEILPYEGAPSPAYGKAVEALSMSLMRYNASVIELGSEDAALMRCGLEASRLYFRTRSPNVSGKTNRGLSMYRAGRSVEDLDSSPPCMAEIFRCLGKVARAALSAIARHLRLRSDVFNHMLDDFPLAPNEVSSSVLLASYAHASIQNGKPSSGGGNLSTNIEVEKGLLTLFCSDGTGIQVCDPNGRWYTADNGCGVGDLLLITGKALSHATAGLRPAASYRTTTDHLSGTDTRGRASLAFRLMPKSNAILDCSPIEAAGHVIPQSYVPVSVSQFMDNLLAENDTLVIPPVKTHVPREDVCKEPSLRSVLSDPISGAFLEDAMVVSCGHSFGGLMLRRVLEMSRCMLCNAEIETGSLVPNHALRAAASAIKQQDDKRLFHNAAMRRRRKEMSDQMDVENGDPATDDGMHRVVHYPFAVNEKVLIKGNRRTPEKFVGKEAIVTSQCLNGWYLLKIVESGDNVRLQYRSLKKMMNDDRGGSLQVQAVESNSL</sequence>
<evidence type="ECO:0000313" key="3">
    <source>
        <dbReference type="Proteomes" id="UP001558713"/>
    </source>
</evidence>
<dbReference type="PANTHER" id="PTHR33644:SF3">
    <property type="entry name" value="RING_U-BOX SUPERFAMILY PROTEIN"/>
    <property type="match status" value="1"/>
</dbReference>
<comment type="caution">
    <text evidence="2">The sequence shown here is derived from an EMBL/GenBank/DDBJ whole genome shotgun (WGS) entry which is preliminary data.</text>
</comment>
<dbReference type="Gene3D" id="3.30.40.10">
    <property type="entry name" value="Zinc/RING finger domain, C3HC4 (zinc finger)"/>
    <property type="match status" value="1"/>
</dbReference>
<keyword evidence="3" id="KW-1185">Reference proteome</keyword>
<dbReference type="PANTHER" id="PTHR33644">
    <property type="entry name" value="U-BOX DOMAIN-CONTAINING PROTEIN 62-RELATED"/>
    <property type="match status" value="1"/>
</dbReference>
<dbReference type="InterPro" id="IPR057649">
    <property type="entry name" value="PUB62-63_C"/>
</dbReference>
<evidence type="ECO:0000259" key="1">
    <source>
        <dbReference type="Pfam" id="PF23112"/>
    </source>
</evidence>
<dbReference type="InterPro" id="IPR013083">
    <property type="entry name" value="Znf_RING/FYVE/PHD"/>
</dbReference>
<dbReference type="Pfam" id="PF23112">
    <property type="entry name" value="PUB62-63_C"/>
    <property type="match status" value="1"/>
</dbReference>
<dbReference type="Gene3D" id="2.60.120.330">
    <property type="entry name" value="B-lactam Antibiotic, Isopenicillin N Synthase, Chain"/>
    <property type="match status" value="1"/>
</dbReference>
<reference evidence="2 3" key="1">
    <citation type="submission" date="2024-04" db="EMBL/GenBank/DDBJ databases">
        <title>Genome assembly C_amara_ONT_v2.</title>
        <authorList>
            <person name="Yant L."/>
            <person name="Moore C."/>
            <person name="Slenker M."/>
        </authorList>
    </citation>
    <scope>NUCLEOTIDE SEQUENCE [LARGE SCALE GENOMIC DNA]</scope>
    <source>
        <tissue evidence="2">Leaf</tissue>
    </source>
</reference>
<dbReference type="AlphaFoldDB" id="A0ABD1A3V6"/>
<accession>A0ABD1A3V6</accession>
<proteinExistence type="predicted"/>
<dbReference type="EMBL" id="JBANAX010000686">
    <property type="protein sequence ID" value="KAL1197694.1"/>
    <property type="molecule type" value="Genomic_DNA"/>
</dbReference>
<dbReference type="SUPFAM" id="SSF57850">
    <property type="entry name" value="RING/U-box"/>
    <property type="match status" value="1"/>
</dbReference>